<evidence type="ECO:0000313" key="5">
    <source>
        <dbReference type="EMBL" id="MEK8073412.1"/>
    </source>
</evidence>
<evidence type="ECO:0000256" key="4">
    <source>
        <dbReference type="SAM" id="Phobius"/>
    </source>
</evidence>
<keyword evidence="6" id="KW-1185">Reference proteome</keyword>
<dbReference type="PANTHER" id="PTHR37042:SF4">
    <property type="entry name" value="OUTER MEMBRANE PROTEIN RV1973"/>
    <property type="match status" value="1"/>
</dbReference>
<dbReference type="RefSeq" id="WP_341442372.1">
    <property type="nucleotide sequence ID" value="NZ_JBBPCN010000001.1"/>
</dbReference>
<keyword evidence="4" id="KW-0812">Transmembrane</keyword>
<keyword evidence="4" id="KW-1133">Transmembrane helix</keyword>
<feature type="transmembrane region" description="Helical" evidence="4">
    <location>
        <begin position="34"/>
        <end position="57"/>
    </location>
</feature>
<comment type="subcellular location">
    <subcellularLocation>
        <location evidence="1">Membrane</location>
    </subcellularLocation>
</comment>
<dbReference type="Proteomes" id="UP001456513">
    <property type="component" value="Unassembled WGS sequence"/>
</dbReference>
<feature type="region of interest" description="Disordered" evidence="3">
    <location>
        <begin position="1"/>
        <end position="26"/>
    </location>
</feature>
<feature type="compositionally biased region" description="Basic and acidic residues" evidence="3">
    <location>
        <begin position="1"/>
        <end position="17"/>
    </location>
</feature>
<dbReference type="EMBL" id="JBBPCN010000001">
    <property type="protein sequence ID" value="MEK8073412.1"/>
    <property type="molecule type" value="Genomic_DNA"/>
</dbReference>
<proteinExistence type="predicted"/>
<accession>A0ABU9D1D6</accession>
<evidence type="ECO:0000256" key="3">
    <source>
        <dbReference type="SAM" id="MobiDB-lite"/>
    </source>
</evidence>
<reference evidence="5 6" key="1">
    <citation type="submission" date="2024-03" db="EMBL/GenBank/DDBJ databases">
        <title>Rhodococcus navarretei sp. nov. and Pseudarthrobacter quantumdoti sp. nov., two new species with the ability to biosynthesize Quantum Dots isolated from soil samples at Union Glacier, Antarctica.</title>
        <authorList>
            <person name="Vargas M."/>
        </authorList>
    </citation>
    <scope>NUCLEOTIDE SEQUENCE [LARGE SCALE GENOMIC DNA]</scope>
    <source>
        <strain evidence="5 6">EXRC-4A-4</strain>
    </source>
</reference>
<name>A0ABU9D1D6_9NOCA</name>
<gene>
    <name evidence="5" type="ORF">AABD04_21430</name>
</gene>
<evidence type="ECO:0008006" key="7">
    <source>
        <dbReference type="Google" id="ProtNLM"/>
    </source>
</evidence>
<evidence type="ECO:0000313" key="6">
    <source>
        <dbReference type="Proteomes" id="UP001456513"/>
    </source>
</evidence>
<sequence length="192" mass="20262">MTDLKTDDPIPDEKVDEIPAEPAVRAGARRRPSAVVSALALGLIAAIACAGVFAYQLEHRRSLDTSRAEAVDTARTFAITLFTYSADTFDTYVDDVLSGATGALADTFTETSSDLQATLVEAGATSTAQVLDIAAKSTAVDRVEVLVIIDQTASNATVTEPRQAVNAVVMTLEKQEDGRWLTSDVANPNSGQ</sequence>
<keyword evidence="2 4" id="KW-0472">Membrane</keyword>
<comment type="caution">
    <text evidence="5">The sequence shown here is derived from an EMBL/GenBank/DDBJ whole genome shotgun (WGS) entry which is preliminary data.</text>
</comment>
<protein>
    <recommendedName>
        <fullName evidence="7">Mce-associated membrane protein</fullName>
    </recommendedName>
</protein>
<dbReference type="PANTHER" id="PTHR37042">
    <property type="entry name" value="OUTER MEMBRANE PROTEIN RV1973"/>
    <property type="match status" value="1"/>
</dbReference>
<evidence type="ECO:0000256" key="2">
    <source>
        <dbReference type="ARBA" id="ARBA00023136"/>
    </source>
</evidence>
<organism evidence="5 6">
    <name type="scientific">Rhodococcus navarretei</name>
    <dbReference type="NCBI Taxonomy" id="3128981"/>
    <lineage>
        <taxon>Bacteria</taxon>
        <taxon>Bacillati</taxon>
        <taxon>Actinomycetota</taxon>
        <taxon>Actinomycetes</taxon>
        <taxon>Mycobacteriales</taxon>
        <taxon>Nocardiaceae</taxon>
        <taxon>Rhodococcus</taxon>
    </lineage>
</organism>
<evidence type="ECO:0000256" key="1">
    <source>
        <dbReference type="ARBA" id="ARBA00004370"/>
    </source>
</evidence>